<dbReference type="EMBL" id="KU686212">
    <property type="protein sequence ID" value="AOV61985.1"/>
    <property type="molecule type" value="Genomic_DNA"/>
</dbReference>
<evidence type="ECO:0000313" key="1">
    <source>
        <dbReference type="EMBL" id="AOV61985.1"/>
    </source>
</evidence>
<protein>
    <submittedName>
        <fullName evidence="1">Uncharacterized protein</fullName>
    </submittedName>
</protein>
<dbReference type="GeneID" id="30308115"/>
<dbReference type="OrthoDB" id="28830at10239"/>
<reference evidence="4 5" key="1">
    <citation type="journal article" date="2016" name="Virology">
        <title>The genomic content and context of auxiliary metabolic genes in marine cyanomyoviruses.</title>
        <authorList>
            <person name="Crummett L.T."/>
            <person name="Puxty R.J."/>
            <person name="Weihe C."/>
            <person name="Marston M.F."/>
            <person name="Martiny J.B."/>
        </authorList>
    </citation>
    <scope>NUCLEOTIDE SEQUENCE [LARGE SCALE GENOMIC DNA]</scope>
    <source>
        <strain evidence="1">0910CC49</strain>
        <strain evidence="2">0910SB42</strain>
    </source>
</reference>
<gene>
    <name evidence="1" type="ORF">C490910_061</name>
    <name evidence="3" type="ORF">CC030809_00060</name>
    <name evidence="2" type="ORF">S420910_062</name>
</gene>
<dbReference type="Proteomes" id="UP000203902">
    <property type="component" value="Segment"/>
</dbReference>
<evidence type="ECO:0000313" key="6">
    <source>
        <dbReference type="Proteomes" id="UP000510897"/>
    </source>
</evidence>
<reference evidence="3 6" key="3">
    <citation type="submission" date="2020-07" db="EMBL/GenBank/DDBJ databases">
        <title>Signatures of coevolution in a cyanophage population.</title>
        <authorList>
            <person name="Abebe J."/>
        </authorList>
    </citation>
    <scope>NUCLEOTIDE SEQUENCE [LARGE SCALE GENOMIC DNA]</scope>
    <source>
        <strain evidence="3">0809CC03</strain>
    </source>
</reference>
<dbReference type="KEGG" id="vg:30308115"/>
<keyword evidence="4" id="KW-1185">Reference proteome</keyword>
<evidence type="ECO:0000313" key="4">
    <source>
        <dbReference type="Proteomes" id="UP000203902"/>
    </source>
</evidence>
<sequence>MLINWTDEERAAATRGDVNIFILNTTPQAIKEMDKELPTDTHIIEYVIDGETSYDAVRGYKMSDIFNVYHDKFRRDDITAQVISIKSGYGVIKPKLYGYQAVESSKKTK</sequence>
<evidence type="ECO:0000313" key="2">
    <source>
        <dbReference type="EMBL" id="AOV62251.1"/>
    </source>
</evidence>
<dbReference type="Proteomes" id="UP000510897">
    <property type="component" value="Segment"/>
</dbReference>
<evidence type="ECO:0000313" key="5">
    <source>
        <dbReference type="Proteomes" id="UP000226384"/>
    </source>
</evidence>
<accession>A0A1D8KTK6</accession>
<evidence type="ECO:0000313" key="3">
    <source>
        <dbReference type="EMBL" id="QLF86116.1"/>
    </source>
</evidence>
<dbReference type="RefSeq" id="YP_009322994.1">
    <property type="nucleotide sequence ID" value="NC_031927.1"/>
</dbReference>
<dbReference type="EMBL" id="MT586120">
    <property type="protein sequence ID" value="QLF86116.1"/>
    <property type="molecule type" value="Genomic_DNA"/>
</dbReference>
<organism evidence="1 4">
    <name type="scientific">Synechococcus phage S-CAM7</name>
    <dbReference type="NCBI Taxonomy" id="1883368"/>
    <lineage>
        <taxon>Viruses</taxon>
        <taxon>Duplodnaviria</taxon>
        <taxon>Heunggongvirae</taxon>
        <taxon>Uroviricota</taxon>
        <taxon>Caudoviricetes</taxon>
        <taxon>Pantevenvirales</taxon>
        <taxon>Kyanoviridae</taxon>
        <taxon>Mazuvirus</taxon>
        <taxon>Mazuvirus scam7</taxon>
    </lineage>
</organism>
<dbReference type="Proteomes" id="UP000226384">
    <property type="component" value="Segment"/>
</dbReference>
<proteinExistence type="predicted"/>
<name>A0A1D8KTK6_9CAUD</name>
<reference evidence="3 6" key="2">
    <citation type="submission" date="2020-06" db="EMBL/GenBank/DDBJ databases">
        <authorList>
            <person name="Puxty R.J."/>
            <person name="Weihe C."/>
            <person name="Marston M.F."/>
            <person name="Martiny J.B.H."/>
        </authorList>
    </citation>
    <scope>NUCLEOTIDE SEQUENCE [LARGE SCALE GENOMIC DNA]</scope>
    <source>
        <strain evidence="3">0809CC03</strain>
    </source>
</reference>
<dbReference type="EMBL" id="KU686213">
    <property type="protein sequence ID" value="AOV62251.1"/>
    <property type="molecule type" value="Genomic_DNA"/>
</dbReference>